<keyword evidence="4 11" id="KW-0963">Cytoplasm</keyword>
<comment type="similarity">
    <text evidence="2 11">Belongs to the 'phage' integrase family. XerD subfamily.</text>
</comment>
<keyword evidence="15" id="KW-1185">Reference proteome</keyword>
<keyword evidence="6 11" id="KW-0159">Chromosome partition</keyword>
<comment type="subcellular location">
    <subcellularLocation>
        <location evidence="1 11">Cytoplasm</location>
    </subcellularLocation>
</comment>
<evidence type="ECO:0000256" key="11">
    <source>
        <dbReference type="HAMAP-Rule" id="MF_01807"/>
    </source>
</evidence>
<dbReference type="SUPFAM" id="SSF56349">
    <property type="entry name" value="DNA breaking-rejoining enzymes"/>
    <property type="match status" value="1"/>
</dbReference>
<organism evidence="14 15">
    <name type="scientific">Methylobacterium komagatae</name>
    <dbReference type="NCBI Taxonomy" id="374425"/>
    <lineage>
        <taxon>Bacteria</taxon>
        <taxon>Pseudomonadati</taxon>
        <taxon>Pseudomonadota</taxon>
        <taxon>Alphaproteobacteria</taxon>
        <taxon>Hyphomicrobiales</taxon>
        <taxon>Methylobacteriaceae</taxon>
        <taxon>Methylobacterium</taxon>
    </lineage>
</organism>
<dbReference type="InterPro" id="IPR044068">
    <property type="entry name" value="CB"/>
</dbReference>
<dbReference type="PROSITE" id="PS51898">
    <property type="entry name" value="TYR_RECOMBINASE"/>
    <property type="match status" value="1"/>
</dbReference>
<keyword evidence="9 11" id="KW-0233">DNA recombination</keyword>
<feature type="active site" evidence="11">
    <location>
        <position position="162"/>
    </location>
</feature>
<dbReference type="InterPro" id="IPR050090">
    <property type="entry name" value="Tyrosine_recombinase_XerCD"/>
</dbReference>
<sequence length="314" mass="33880">MSDPAGPLRPEVGDYLDMLAAERGAGSNTIEAYRRDLSDYLAYLARTGLSLERVDTAALRGFVADLDTRGLSASTAARRLSCVRGFHKFLYAEGMAEADPSAPVGGPRRARPLPKVLSIAEVDRLLAGAHEVASRPDQPPGPARRARRMACLLELLYATGLRVSELVALPRSAASSDARILMVKGKGGRERMVPLTETARAAMAVHLPAVPEDSPWLFPSDSESGHLTRQAFARDLKDAAAAAGLRADKVSPHVLRHAFASHLLHNGADLRIVQELLGHADISTTQIYTHVLDDRLKAMVRDLHPLMDEPVDAA</sequence>
<feature type="active site" evidence="11">
    <location>
        <position position="186"/>
    </location>
</feature>
<dbReference type="InterPro" id="IPR013762">
    <property type="entry name" value="Integrase-like_cat_sf"/>
</dbReference>
<evidence type="ECO:0000313" key="15">
    <source>
        <dbReference type="Proteomes" id="UP001596292"/>
    </source>
</evidence>
<dbReference type="PROSITE" id="PS51900">
    <property type="entry name" value="CB"/>
    <property type="match status" value="1"/>
</dbReference>
<keyword evidence="10 11" id="KW-0131">Cell cycle</keyword>
<evidence type="ECO:0000259" key="13">
    <source>
        <dbReference type="PROSITE" id="PS51900"/>
    </source>
</evidence>
<dbReference type="Pfam" id="PF02899">
    <property type="entry name" value="Phage_int_SAM_1"/>
    <property type="match status" value="1"/>
</dbReference>
<feature type="active site" description="O-(3'-phospho-DNA)-tyrosine intermediate" evidence="11">
    <location>
        <position position="288"/>
    </location>
</feature>
<dbReference type="InterPro" id="IPR011932">
    <property type="entry name" value="Recomb_XerD"/>
</dbReference>
<comment type="function">
    <text evidence="11">Site-specific tyrosine recombinase, which acts by catalyzing the cutting and rejoining of the recombining DNA molecules. The XerC-XerD complex is essential to convert dimers of the bacterial chromosome into monomers to permit their segregation at cell division. It also contributes to the segregational stability of plasmids.</text>
</comment>
<evidence type="ECO:0000256" key="8">
    <source>
        <dbReference type="ARBA" id="ARBA00023125"/>
    </source>
</evidence>
<comment type="subunit">
    <text evidence="11">Forms a cyclic heterotetrameric complex composed of two molecules of XerC and two molecules of XerD.</text>
</comment>
<feature type="active site" evidence="11">
    <location>
        <position position="279"/>
    </location>
</feature>
<dbReference type="InterPro" id="IPR023009">
    <property type="entry name" value="Tyrosine_recombinase_XerC/XerD"/>
</dbReference>
<evidence type="ECO:0000256" key="7">
    <source>
        <dbReference type="ARBA" id="ARBA00022908"/>
    </source>
</evidence>
<dbReference type="Gene3D" id="1.10.150.130">
    <property type="match status" value="1"/>
</dbReference>
<evidence type="ECO:0000256" key="9">
    <source>
        <dbReference type="ARBA" id="ARBA00023172"/>
    </source>
</evidence>
<keyword evidence="5 11" id="KW-0132">Cell division</keyword>
<feature type="domain" description="Tyr recombinase" evidence="12">
    <location>
        <begin position="112"/>
        <end position="301"/>
    </location>
</feature>
<evidence type="ECO:0000256" key="6">
    <source>
        <dbReference type="ARBA" id="ARBA00022829"/>
    </source>
</evidence>
<evidence type="ECO:0000256" key="2">
    <source>
        <dbReference type="ARBA" id="ARBA00010450"/>
    </source>
</evidence>
<dbReference type="EMBL" id="JBHSWN010000001">
    <property type="protein sequence ID" value="MFC6788537.1"/>
    <property type="molecule type" value="Genomic_DNA"/>
</dbReference>
<gene>
    <name evidence="11" type="primary">xerD</name>
    <name evidence="14" type="ORF">ACFQE0_02190</name>
</gene>
<evidence type="ECO:0000313" key="14">
    <source>
        <dbReference type="EMBL" id="MFC6788537.1"/>
    </source>
</evidence>
<keyword evidence="8 11" id="KW-0238">DNA-binding</keyword>
<dbReference type="Pfam" id="PF00589">
    <property type="entry name" value="Phage_integrase"/>
    <property type="match status" value="1"/>
</dbReference>
<feature type="active site" evidence="11">
    <location>
        <position position="253"/>
    </location>
</feature>
<protein>
    <recommendedName>
        <fullName evidence="3 11">Tyrosine recombinase XerD</fullName>
    </recommendedName>
</protein>
<dbReference type="Proteomes" id="UP001596292">
    <property type="component" value="Unassembled WGS sequence"/>
</dbReference>
<name>A0ABW2BFJ9_9HYPH</name>
<dbReference type="InterPro" id="IPR002104">
    <property type="entry name" value="Integrase_catalytic"/>
</dbReference>
<keyword evidence="7 11" id="KW-0229">DNA integration</keyword>
<dbReference type="InterPro" id="IPR004107">
    <property type="entry name" value="Integrase_SAM-like_N"/>
</dbReference>
<dbReference type="PANTHER" id="PTHR30349:SF90">
    <property type="entry name" value="TYROSINE RECOMBINASE XERD"/>
    <property type="match status" value="1"/>
</dbReference>
<feature type="domain" description="Core-binding (CB)" evidence="13">
    <location>
        <begin position="6"/>
        <end position="91"/>
    </location>
</feature>
<dbReference type="RefSeq" id="WP_378966665.1">
    <property type="nucleotide sequence ID" value="NZ_JBHSWN010000001.1"/>
</dbReference>
<accession>A0ABW2BFJ9</accession>
<evidence type="ECO:0000256" key="3">
    <source>
        <dbReference type="ARBA" id="ARBA00015810"/>
    </source>
</evidence>
<dbReference type="Gene3D" id="1.10.443.10">
    <property type="entry name" value="Intergrase catalytic core"/>
    <property type="match status" value="1"/>
</dbReference>
<evidence type="ECO:0000256" key="1">
    <source>
        <dbReference type="ARBA" id="ARBA00004496"/>
    </source>
</evidence>
<dbReference type="InterPro" id="IPR011010">
    <property type="entry name" value="DNA_brk_join_enz"/>
</dbReference>
<proteinExistence type="inferred from homology"/>
<dbReference type="HAMAP" id="MF_01807">
    <property type="entry name" value="Recomb_XerD"/>
    <property type="match status" value="1"/>
</dbReference>
<dbReference type="NCBIfam" id="NF001399">
    <property type="entry name" value="PRK00283.1"/>
    <property type="match status" value="1"/>
</dbReference>
<reference evidence="15" key="1">
    <citation type="journal article" date="2019" name="Int. J. Syst. Evol. Microbiol.">
        <title>The Global Catalogue of Microorganisms (GCM) 10K type strain sequencing project: providing services to taxonomists for standard genome sequencing and annotation.</title>
        <authorList>
            <consortium name="The Broad Institute Genomics Platform"/>
            <consortium name="The Broad Institute Genome Sequencing Center for Infectious Disease"/>
            <person name="Wu L."/>
            <person name="Ma J."/>
        </authorList>
    </citation>
    <scope>NUCLEOTIDE SEQUENCE [LARGE SCALE GENOMIC DNA]</scope>
    <source>
        <strain evidence="15">CCUG 48316</strain>
    </source>
</reference>
<evidence type="ECO:0000259" key="12">
    <source>
        <dbReference type="PROSITE" id="PS51898"/>
    </source>
</evidence>
<dbReference type="PANTHER" id="PTHR30349">
    <property type="entry name" value="PHAGE INTEGRASE-RELATED"/>
    <property type="match status" value="1"/>
</dbReference>
<dbReference type="InterPro" id="IPR010998">
    <property type="entry name" value="Integrase_recombinase_N"/>
</dbReference>
<evidence type="ECO:0000256" key="5">
    <source>
        <dbReference type="ARBA" id="ARBA00022618"/>
    </source>
</evidence>
<dbReference type="HAMAP" id="MF_01808">
    <property type="entry name" value="Recomb_XerC_XerD"/>
    <property type="match status" value="1"/>
</dbReference>
<evidence type="ECO:0000256" key="10">
    <source>
        <dbReference type="ARBA" id="ARBA00023306"/>
    </source>
</evidence>
<evidence type="ECO:0000256" key="4">
    <source>
        <dbReference type="ARBA" id="ARBA00022490"/>
    </source>
</evidence>
<feature type="active site" evidence="11">
    <location>
        <position position="256"/>
    </location>
</feature>
<comment type="caution">
    <text evidence="14">The sequence shown here is derived from an EMBL/GenBank/DDBJ whole genome shotgun (WGS) entry which is preliminary data.</text>
</comment>